<name>A0A850WUU3_PIACA</name>
<comment type="similarity">
    <text evidence="2">Belongs to the SLC13A/DASS transporter (TC 2.A.47) family. NADC subfamily.</text>
</comment>
<evidence type="ECO:0000256" key="8">
    <source>
        <dbReference type="SAM" id="Phobius"/>
    </source>
</evidence>
<dbReference type="PANTHER" id="PTHR10283">
    <property type="entry name" value="SOLUTE CARRIER FAMILY 13 MEMBER"/>
    <property type="match status" value="1"/>
</dbReference>
<dbReference type="Proteomes" id="UP000653271">
    <property type="component" value="Unassembled WGS sequence"/>
</dbReference>
<protein>
    <submittedName>
        <fullName evidence="9">S13A2 protein</fullName>
    </submittedName>
</protein>
<comment type="subcellular location">
    <subcellularLocation>
        <location evidence="1">Membrane</location>
        <topology evidence="1">Multi-pass membrane protein</topology>
    </subcellularLocation>
</comment>
<dbReference type="GO" id="GO:0015141">
    <property type="term" value="F:succinate transmembrane transporter activity"/>
    <property type="evidence" value="ECO:0007669"/>
    <property type="project" value="TreeGrafter"/>
</dbReference>
<comment type="caution">
    <text evidence="9">The sequence shown here is derived from an EMBL/GenBank/DDBJ whole genome shotgun (WGS) entry which is preliminary data.</text>
</comment>
<evidence type="ECO:0000313" key="9">
    <source>
        <dbReference type="EMBL" id="NWH70009.1"/>
    </source>
</evidence>
<dbReference type="PANTHER" id="PTHR10283:SF82">
    <property type="entry name" value="SOLUTE CARRIER FAMILY 13 MEMBER 2"/>
    <property type="match status" value="1"/>
</dbReference>
<keyword evidence="7" id="KW-0406">Ion transport</keyword>
<keyword evidence="10" id="KW-1185">Reference proteome</keyword>
<evidence type="ECO:0000256" key="7">
    <source>
        <dbReference type="ARBA" id="ARBA00023201"/>
    </source>
</evidence>
<feature type="transmembrane region" description="Helical" evidence="8">
    <location>
        <begin position="40"/>
        <end position="67"/>
    </location>
</feature>
<feature type="transmembrane region" description="Helical" evidence="8">
    <location>
        <begin position="88"/>
        <end position="106"/>
    </location>
</feature>
<dbReference type="GO" id="GO:0015139">
    <property type="term" value="F:alpha-ketoglutarate transmembrane transporter activity"/>
    <property type="evidence" value="ECO:0007669"/>
    <property type="project" value="TreeGrafter"/>
</dbReference>
<keyword evidence="3" id="KW-0813">Transport</keyword>
<feature type="non-terminal residue" evidence="9">
    <location>
        <position position="1"/>
    </location>
</feature>
<proteinExistence type="inferred from homology"/>
<evidence type="ECO:0000256" key="1">
    <source>
        <dbReference type="ARBA" id="ARBA00004141"/>
    </source>
</evidence>
<keyword evidence="7" id="KW-0915">Sodium</keyword>
<evidence type="ECO:0000256" key="6">
    <source>
        <dbReference type="ARBA" id="ARBA00023136"/>
    </source>
</evidence>
<feature type="transmembrane region" description="Helical" evidence="8">
    <location>
        <begin position="539"/>
        <end position="559"/>
    </location>
</feature>
<evidence type="ECO:0000256" key="3">
    <source>
        <dbReference type="ARBA" id="ARBA00022448"/>
    </source>
</evidence>
<dbReference type="InterPro" id="IPR031312">
    <property type="entry name" value="Na/sul_symport_CS"/>
</dbReference>
<feature type="transmembrane region" description="Helical" evidence="8">
    <location>
        <begin position="355"/>
        <end position="373"/>
    </location>
</feature>
<dbReference type="Pfam" id="PF00939">
    <property type="entry name" value="Na_sulph_symp"/>
    <property type="match status" value="1"/>
</dbReference>
<gene>
    <name evidence="9" type="primary">Slc13a2</name>
    <name evidence="9" type="ORF">PIACAY_R09265</name>
</gene>
<dbReference type="AlphaFoldDB" id="A0A850WUU3"/>
<feature type="transmembrane region" description="Helical" evidence="8">
    <location>
        <begin position="292"/>
        <end position="318"/>
    </location>
</feature>
<feature type="transmembrane region" description="Helical" evidence="8">
    <location>
        <begin position="118"/>
        <end position="139"/>
    </location>
</feature>
<dbReference type="CDD" id="cd01115">
    <property type="entry name" value="SLC13_permease"/>
    <property type="match status" value="1"/>
</dbReference>
<accession>A0A850WUU3</accession>
<organism evidence="9 10">
    <name type="scientific">Piaya cayana</name>
    <name type="common">Common squirrel cuckoo</name>
    <dbReference type="NCBI Taxonomy" id="33601"/>
    <lineage>
        <taxon>Eukaryota</taxon>
        <taxon>Metazoa</taxon>
        <taxon>Chordata</taxon>
        <taxon>Craniata</taxon>
        <taxon>Vertebrata</taxon>
        <taxon>Euteleostomi</taxon>
        <taxon>Archelosauria</taxon>
        <taxon>Archosauria</taxon>
        <taxon>Dinosauria</taxon>
        <taxon>Saurischia</taxon>
        <taxon>Theropoda</taxon>
        <taxon>Coelurosauria</taxon>
        <taxon>Aves</taxon>
        <taxon>Neognathae</taxon>
        <taxon>Neoaves</taxon>
        <taxon>Otidimorphae</taxon>
        <taxon>Cuculiformes</taxon>
        <taxon>Coccyzidae</taxon>
        <taxon>Piaya</taxon>
    </lineage>
</organism>
<evidence type="ECO:0000256" key="2">
    <source>
        <dbReference type="ARBA" id="ARBA00006772"/>
    </source>
</evidence>
<dbReference type="GO" id="GO:0071285">
    <property type="term" value="P:cellular response to lithium ion"/>
    <property type="evidence" value="ECO:0007669"/>
    <property type="project" value="TreeGrafter"/>
</dbReference>
<feature type="transmembrane region" description="Helical" evidence="8">
    <location>
        <begin position="251"/>
        <end position="272"/>
    </location>
</feature>
<evidence type="ECO:0000256" key="4">
    <source>
        <dbReference type="ARBA" id="ARBA00022692"/>
    </source>
</evidence>
<feature type="transmembrane region" description="Helical" evidence="8">
    <location>
        <begin position="393"/>
        <end position="411"/>
    </location>
</feature>
<evidence type="ECO:0000313" key="10">
    <source>
        <dbReference type="Proteomes" id="UP000653271"/>
    </source>
</evidence>
<evidence type="ECO:0000256" key="5">
    <source>
        <dbReference type="ARBA" id="ARBA00022989"/>
    </source>
</evidence>
<keyword evidence="6 8" id="KW-0472">Membrane</keyword>
<dbReference type="EMBL" id="WAAB01001458">
    <property type="protein sequence ID" value="NWH70009.1"/>
    <property type="molecule type" value="Genomic_DNA"/>
</dbReference>
<keyword evidence="5 8" id="KW-1133">Transmembrane helix</keyword>
<dbReference type="GO" id="GO:0005886">
    <property type="term" value="C:plasma membrane"/>
    <property type="evidence" value="ECO:0007669"/>
    <property type="project" value="TreeGrafter"/>
</dbReference>
<dbReference type="GO" id="GO:0015138">
    <property type="term" value="F:fumarate transmembrane transporter activity"/>
    <property type="evidence" value="ECO:0007669"/>
    <property type="project" value="TreeGrafter"/>
</dbReference>
<keyword evidence="4 8" id="KW-0812">Transmembrane</keyword>
<reference evidence="9" key="1">
    <citation type="submission" date="2019-09" db="EMBL/GenBank/DDBJ databases">
        <title>Bird 10,000 Genomes (B10K) Project - Family phase.</title>
        <authorList>
            <person name="Zhang G."/>
        </authorList>
    </citation>
    <scope>NUCLEOTIDE SEQUENCE</scope>
    <source>
        <strain evidence="9">B10K-DU-008-47</strain>
        <tissue evidence="9">Mixed tissue sample</tissue>
    </source>
</reference>
<feature type="non-terminal residue" evidence="9">
    <location>
        <position position="607"/>
    </location>
</feature>
<dbReference type="PROSITE" id="PS01271">
    <property type="entry name" value="NA_SULFATE"/>
    <property type="match status" value="1"/>
</dbReference>
<feature type="transmembrane region" description="Helical" evidence="8">
    <location>
        <begin position="571"/>
        <end position="593"/>
    </location>
</feature>
<keyword evidence="7" id="KW-0739">Sodium transport</keyword>
<dbReference type="GO" id="GO:0017153">
    <property type="term" value="F:sodium:dicarboxylate symporter activity"/>
    <property type="evidence" value="ECO:0007669"/>
    <property type="project" value="TreeGrafter"/>
</dbReference>
<dbReference type="OrthoDB" id="6493944at2759"/>
<dbReference type="InterPro" id="IPR001898">
    <property type="entry name" value="SLC13A/DASS"/>
</dbReference>
<sequence>MAGFWQMTVAFRKYLIIILVPLVFLPLPLAIPTKEAECGYIIIVMALFWCTEALPLAVTALLPVLLFPVMNIMDSTTTCREYLKDTNMLFIGGLLMAIAIEDWNLHKRVALRVLLITGVRPALLLMGFMVVTAFLSMWISNTATTAMMVPIAQAVLDQLHKTEIESSAAGPAAENINKAFELQEEPTKSESPKETGGKGVFPSVLASITLLFLSWGLGTNHVLTVEEGKKPDENLLEEKHKKFCKGMSLSICYSASIGGIATLTGTTPNLVLQGQVDELFPNNGNVVNFASWFSFAFPTMVLLLVLAWIWLQILYLGFNFQKNFGCVRSSSVKAREQRAYDIIKAESKKLGAMKFAEIAVLIIFVLLVVLWFTRDPGFIPGWATVLFNRNNTSYVTDATVAIFVSILLFIIPSDISSKSKEKQPTGTTSKVRAPPALLSWKVVHQKMPWNIVFLLGGGFALAKGSEESGLSLWLGSKLTPLQHIPHPAIAFLLCLLIATFTECASNVATTTLFLPILASMAEAICLNPLYVMLPCTLSASLAFMLPVATPPNAIVFSYGQLKVIDMAKAGFVLNILGVLTINLAINTWASSIFQLQTFPSWANRTGT</sequence>